<comment type="caution">
    <text evidence="3">The sequence shown here is derived from an EMBL/GenBank/DDBJ whole genome shotgun (WGS) entry which is preliminary data.</text>
</comment>
<dbReference type="Proteomes" id="UP000257109">
    <property type="component" value="Unassembled WGS sequence"/>
</dbReference>
<protein>
    <recommendedName>
        <fullName evidence="2">Retrotransposon gag domain-containing protein</fullName>
    </recommendedName>
</protein>
<name>A0A371HUS5_MUCPR</name>
<evidence type="ECO:0000259" key="2">
    <source>
        <dbReference type="Pfam" id="PF03732"/>
    </source>
</evidence>
<feature type="non-terminal residue" evidence="3">
    <location>
        <position position="1"/>
    </location>
</feature>
<accession>A0A371HUS5</accession>
<evidence type="ECO:0000313" key="4">
    <source>
        <dbReference type="Proteomes" id="UP000257109"/>
    </source>
</evidence>
<keyword evidence="4" id="KW-1185">Reference proteome</keyword>
<dbReference type="Pfam" id="PF03732">
    <property type="entry name" value="Retrotrans_gag"/>
    <property type="match status" value="1"/>
</dbReference>
<proteinExistence type="predicted"/>
<dbReference type="PANTHER" id="PTHR33223:SF10">
    <property type="entry name" value="AMINOTRANSFERASE-LIKE PLANT MOBILE DOMAIN-CONTAINING PROTEIN"/>
    <property type="match status" value="1"/>
</dbReference>
<reference evidence="3" key="1">
    <citation type="submission" date="2018-05" db="EMBL/GenBank/DDBJ databases">
        <title>Draft genome of Mucuna pruriens seed.</title>
        <authorList>
            <person name="Nnadi N.E."/>
            <person name="Vos R."/>
            <person name="Hasami M.H."/>
            <person name="Devisetty U.K."/>
            <person name="Aguiy J.C."/>
        </authorList>
    </citation>
    <scope>NUCLEOTIDE SEQUENCE [LARGE SCALE GENOMIC DNA]</scope>
    <source>
        <strain evidence="3">JCA_2017</strain>
    </source>
</reference>
<evidence type="ECO:0000313" key="3">
    <source>
        <dbReference type="EMBL" id="RDY06530.1"/>
    </source>
</evidence>
<feature type="region of interest" description="Disordered" evidence="1">
    <location>
        <begin position="220"/>
        <end position="254"/>
    </location>
</feature>
<gene>
    <name evidence="3" type="ORF">CR513_09464</name>
</gene>
<organism evidence="3 4">
    <name type="scientific">Mucuna pruriens</name>
    <name type="common">Velvet bean</name>
    <name type="synonym">Dolichos pruriens</name>
    <dbReference type="NCBI Taxonomy" id="157652"/>
    <lineage>
        <taxon>Eukaryota</taxon>
        <taxon>Viridiplantae</taxon>
        <taxon>Streptophyta</taxon>
        <taxon>Embryophyta</taxon>
        <taxon>Tracheophyta</taxon>
        <taxon>Spermatophyta</taxon>
        <taxon>Magnoliopsida</taxon>
        <taxon>eudicotyledons</taxon>
        <taxon>Gunneridae</taxon>
        <taxon>Pentapetalae</taxon>
        <taxon>rosids</taxon>
        <taxon>fabids</taxon>
        <taxon>Fabales</taxon>
        <taxon>Fabaceae</taxon>
        <taxon>Papilionoideae</taxon>
        <taxon>50 kb inversion clade</taxon>
        <taxon>NPAAA clade</taxon>
        <taxon>indigoferoid/millettioid clade</taxon>
        <taxon>Phaseoleae</taxon>
        <taxon>Mucuna</taxon>
    </lineage>
</organism>
<dbReference type="AlphaFoldDB" id="A0A371HUS5"/>
<sequence>MEAEERHKKVDARHMDDLKAVGEREEELRHQLAVVKATMEKLGGAAVPPSAPKIDETAIPPNFCEVVIESFDGTQDLHTHLQAFQTQMYISRGNDRLSRKLFLGTLQGIAMNWLATLLPQSIRSFSDIPTSFAFQFTLNKIKCLEVADLFNIRQNKGETLESYLAWFNNTTVRKGLMVGQFNDSLTLRKPLCMEEIRAQAEKHIEVEEDQADWLEAKRQLGTRDMQPASQGGPRGEVKYLPNPRDYPFALTPPA</sequence>
<dbReference type="PANTHER" id="PTHR33223">
    <property type="entry name" value="CCHC-TYPE DOMAIN-CONTAINING PROTEIN"/>
    <property type="match status" value="1"/>
</dbReference>
<feature type="domain" description="Retrotransposon gag" evidence="2">
    <location>
        <begin position="101"/>
        <end position="172"/>
    </location>
</feature>
<evidence type="ECO:0000256" key="1">
    <source>
        <dbReference type="SAM" id="MobiDB-lite"/>
    </source>
</evidence>
<dbReference type="EMBL" id="QJKJ01001670">
    <property type="protein sequence ID" value="RDY06530.1"/>
    <property type="molecule type" value="Genomic_DNA"/>
</dbReference>
<dbReference type="InterPro" id="IPR005162">
    <property type="entry name" value="Retrotrans_gag_dom"/>
</dbReference>